<dbReference type="PROSITE" id="PS00409">
    <property type="entry name" value="PROKAR_NTER_METHYL"/>
    <property type="match status" value="1"/>
</dbReference>
<evidence type="ECO:0000256" key="1">
    <source>
        <dbReference type="SAM" id="Phobius"/>
    </source>
</evidence>
<sequence>MRAFRSSGFTLIELMIVVAIVAILAAIAVPNYREYVLRAGRGDAKTVLLEISQAMERNYTEANRYDKNAAGATMTVPFSQSPKQGTAKYLISFAAGSPTSSSFTVQAVPQGAQANDSCGTLTLNNLGQQGATGVSGATEIANCWQR</sequence>
<name>A0ABV2CL86_9RHOO</name>
<keyword evidence="1" id="KW-1133">Transmembrane helix</keyword>
<keyword evidence="1" id="KW-0812">Transmembrane</keyword>
<proteinExistence type="predicted"/>
<dbReference type="InterPro" id="IPR045584">
    <property type="entry name" value="Pilin-like"/>
</dbReference>
<dbReference type="PANTHER" id="PTHR30093:SF47">
    <property type="entry name" value="TYPE IV PILUS NON-CORE MINOR PILIN PILE"/>
    <property type="match status" value="1"/>
</dbReference>
<organism evidence="2 3">
    <name type="scientific">Uliginosibacterium paludis</name>
    <dbReference type="NCBI Taxonomy" id="1615952"/>
    <lineage>
        <taxon>Bacteria</taxon>
        <taxon>Pseudomonadati</taxon>
        <taxon>Pseudomonadota</taxon>
        <taxon>Betaproteobacteria</taxon>
        <taxon>Rhodocyclales</taxon>
        <taxon>Zoogloeaceae</taxon>
        <taxon>Uliginosibacterium</taxon>
    </lineage>
</organism>
<accession>A0ABV2CL86</accession>
<keyword evidence="1" id="KW-0472">Membrane</keyword>
<dbReference type="NCBIfam" id="TIGR02532">
    <property type="entry name" value="IV_pilin_GFxxxE"/>
    <property type="match status" value="1"/>
</dbReference>
<evidence type="ECO:0000313" key="3">
    <source>
        <dbReference type="Proteomes" id="UP001548590"/>
    </source>
</evidence>
<feature type="transmembrane region" description="Helical" evidence="1">
    <location>
        <begin position="6"/>
        <end position="29"/>
    </location>
</feature>
<dbReference type="Pfam" id="PF16732">
    <property type="entry name" value="ComP_DUS"/>
    <property type="match status" value="1"/>
</dbReference>
<protein>
    <submittedName>
        <fullName evidence="2">Type IV pilin protein</fullName>
    </submittedName>
</protein>
<comment type="caution">
    <text evidence="2">The sequence shown here is derived from an EMBL/GenBank/DDBJ whole genome shotgun (WGS) entry which is preliminary data.</text>
</comment>
<gene>
    <name evidence="2" type="ORF">ABVT11_00400</name>
</gene>
<evidence type="ECO:0000313" key="2">
    <source>
        <dbReference type="EMBL" id="MET1488267.1"/>
    </source>
</evidence>
<dbReference type="InterPro" id="IPR012902">
    <property type="entry name" value="N_methyl_site"/>
</dbReference>
<dbReference type="SUPFAM" id="SSF54523">
    <property type="entry name" value="Pili subunits"/>
    <property type="match status" value="1"/>
</dbReference>
<reference evidence="2 3" key="1">
    <citation type="submission" date="2024-07" db="EMBL/GenBank/DDBJ databases">
        <title>Uliginosibacterium paludis KCTC:42655.</title>
        <authorList>
            <person name="Kim M.K."/>
        </authorList>
    </citation>
    <scope>NUCLEOTIDE SEQUENCE [LARGE SCALE GENOMIC DNA]</scope>
    <source>
        <strain evidence="2 3">KCTC 42655</strain>
    </source>
</reference>
<keyword evidence="3" id="KW-1185">Reference proteome</keyword>
<dbReference type="Pfam" id="PF07963">
    <property type="entry name" value="N_methyl"/>
    <property type="match status" value="1"/>
</dbReference>
<dbReference type="EMBL" id="JBEWLZ010000001">
    <property type="protein sequence ID" value="MET1488267.1"/>
    <property type="molecule type" value="Genomic_DNA"/>
</dbReference>
<dbReference type="InterPro" id="IPR031982">
    <property type="entry name" value="PilE-like"/>
</dbReference>
<dbReference type="Gene3D" id="3.30.700.10">
    <property type="entry name" value="Glycoprotein, Type 4 Pilin"/>
    <property type="match status" value="1"/>
</dbReference>
<dbReference type="Proteomes" id="UP001548590">
    <property type="component" value="Unassembled WGS sequence"/>
</dbReference>
<dbReference type="PANTHER" id="PTHR30093">
    <property type="entry name" value="GENERAL SECRETION PATHWAY PROTEIN G"/>
    <property type="match status" value="1"/>
</dbReference>
<dbReference type="RefSeq" id="WP_345926228.1">
    <property type="nucleotide sequence ID" value="NZ_JBDIVF010000003.1"/>
</dbReference>